<evidence type="ECO:0000313" key="1">
    <source>
        <dbReference type="EMBL" id="LAA17788.1"/>
    </source>
</evidence>
<organism evidence="1">
    <name type="scientific">Micrurus carvalhoi</name>
    <dbReference type="NCBI Taxonomy" id="3147026"/>
    <lineage>
        <taxon>Eukaryota</taxon>
        <taxon>Metazoa</taxon>
        <taxon>Chordata</taxon>
        <taxon>Craniata</taxon>
        <taxon>Vertebrata</taxon>
        <taxon>Euteleostomi</taxon>
        <taxon>Lepidosauria</taxon>
        <taxon>Squamata</taxon>
        <taxon>Bifurcata</taxon>
        <taxon>Unidentata</taxon>
        <taxon>Episquamata</taxon>
        <taxon>Toxicofera</taxon>
        <taxon>Serpentes</taxon>
        <taxon>Colubroidea</taxon>
        <taxon>Elapidae</taxon>
        <taxon>Elapinae</taxon>
        <taxon>Micrurus</taxon>
    </lineage>
</organism>
<reference evidence="1" key="2">
    <citation type="submission" date="2017-12" db="EMBL/GenBank/DDBJ databases">
        <title>Coralsnake Venomics: Analyses of Venom Gland Transcriptomes and Proteomes of Six Brazilian Taxa.</title>
        <authorList>
            <person name="Aird S.D."/>
            <person name="Jorge da Silva N."/>
            <person name="Qiu L."/>
            <person name="Villar-Briones A."/>
            <person name="Aparecida-Saddi V."/>
            <person name="Campos-Telles M.P."/>
            <person name="Grau M."/>
            <person name="Mikheyev A.S."/>
        </authorList>
    </citation>
    <scope>NUCLEOTIDE SEQUENCE</scope>
    <source>
        <tissue evidence="1">Venom_gland</tissue>
    </source>
</reference>
<name>A0A2H6MUK7_9SAUR</name>
<dbReference type="EMBL" id="IACI01005416">
    <property type="protein sequence ID" value="LAA17788.1"/>
    <property type="molecule type" value="Transcribed_RNA"/>
</dbReference>
<accession>A0A2H6MUK7</accession>
<dbReference type="EMBL" id="IACI01005415">
    <property type="protein sequence ID" value="LAA17785.1"/>
    <property type="molecule type" value="Transcribed_RNA"/>
</dbReference>
<sequence length="107" mass="11859">MCRIATLLIVQGKLGSGIIPLHRALVTAPSGQFTESAYCPQQSGFLFCSHWRDGGLSRSWAGQNQTPGSGQSLPVILHCNHCATRALALEKKRNDQIFFYNSYKYEL</sequence>
<proteinExistence type="predicted"/>
<reference evidence="1" key="1">
    <citation type="submission" date="2017-07" db="EMBL/GenBank/DDBJ databases">
        <authorList>
            <person name="Mikheyev A."/>
            <person name="Grau M."/>
        </authorList>
    </citation>
    <scope>NUCLEOTIDE SEQUENCE</scope>
    <source>
        <tissue evidence="1">Venom_gland</tissue>
    </source>
</reference>
<dbReference type="AlphaFoldDB" id="A0A2H6MUK7"/>
<protein>
    <submittedName>
        <fullName evidence="1">Uncharacterized protein</fullName>
    </submittedName>
</protein>